<sequence length="100" mass="11478">MQARTSTYPILASNAGSKALNWFLVHPKIMKALIEQAQTLTLSSRAFYNEKFSVFAEYLTKLFGYDMVLPMNTGAEGVETSLKLVRKWGFEKKEYPKIRH</sequence>
<dbReference type="Proteomes" id="UP001056120">
    <property type="component" value="Linkage Group LG21"/>
</dbReference>
<organism evidence="1 2">
    <name type="scientific">Smallanthus sonchifolius</name>
    <dbReference type="NCBI Taxonomy" id="185202"/>
    <lineage>
        <taxon>Eukaryota</taxon>
        <taxon>Viridiplantae</taxon>
        <taxon>Streptophyta</taxon>
        <taxon>Embryophyta</taxon>
        <taxon>Tracheophyta</taxon>
        <taxon>Spermatophyta</taxon>
        <taxon>Magnoliopsida</taxon>
        <taxon>eudicotyledons</taxon>
        <taxon>Gunneridae</taxon>
        <taxon>Pentapetalae</taxon>
        <taxon>asterids</taxon>
        <taxon>campanulids</taxon>
        <taxon>Asterales</taxon>
        <taxon>Asteraceae</taxon>
        <taxon>Asteroideae</taxon>
        <taxon>Heliantheae alliance</taxon>
        <taxon>Millerieae</taxon>
        <taxon>Smallanthus</taxon>
    </lineage>
</organism>
<name>A0ACB9C9S6_9ASTR</name>
<dbReference type="EMBL" id="CM042038">
    <property type="protein sequence ID" value="KAI3731024.1"/>
    <property type="molecule type" value="Genomic_DNA"/>
</dbReference>
<keyword evidence="2" id="KW-1185">Reference proteome</keyword>
<protein>
    <submittedName>
        <fullName evidence="1">Uncharacterized protein</fullName>
    </submittedName>
</protein>
<proteinExistence type="predicted"/>
<comment type="caution">
    <text evidence="1">The sequence shown here is derived from an EMBL/GenBank/DDBJ whole genome shotgun (WGS) entry which is preliminary data.</text>
</comment>
<gene>
    <name evidence="1" type="ORF">L1987_62207</name>
</gene>
<evidence type="ECO:0000313" key="1">
    <source>
        <dbReference type="EMBL" id="KAI3731024.1"/>
    </source>
</evidence>
<reference evidence="2" key="1">
    <citation type="journal article" date="2022" name="Mol. Ecol. Resour.">
        <title>The genomes of chicory, endive, great burdock and yacon provide insights into Asteraceae palaeo-polyploidization history and plant inulin production.</title>
        <authorList>
            <person name="Fan W."/>
            <person name="Wang S."/>
            <person name="Wang H."/>
            <person name="Wang A."/>
            <person name="Jiang F."/>
            <person name="Liu H."/>
            <person name="Zhao H."/>
            <person name="Xu D."/>
            <person name="Zhang Y."/>
        </authorList>
    </citation>
    <scope>NUCLEOTIDE SEQUENCE [LARGE SCALE GENOMIC DNA]</scope>
    <source>
        <strain evidence="2">cv. Yunnan</strain>
    </source>
</reference>
<accession>A0ACB9C9S6</accession>
<evidence type="ECO:0000313" key="2">
    <source>
        <dbReference type="Proteomes" id="UP001056120"/>
    </source>
</evidence>
<reference evidence="1 2" key="2">
    <citation type="journal article" date="2022" name="Mol. Ecol. Resour.">
        <title>The genomes of chicory, endive, great burdock and yacon provide insights into Asteraceae paleo-polyploidization history and plant inulin production.</title>
        <authorList>
            <person name="Fan W."/>
            <person name="Wang S."/>
            <person name="Wang H."/>
            <person name="Wang A."/>
            <person name="Jiang F."/>
            <person name="Liu H."/>
            <person name="Zhao H."/>
            <person name="Xu D."/>
            <person name="Zhang Y."/>
        </authorList>
    </citation>
    <scope>NUCLEOTIDE SEQUENCE [LARGE SCALE GENOMIC DNA]</scope>
    <source>
        <strain evidence="2">cv. Yunnan</strain>
        <tissue evidence="1">Leaves</tissue>
    </source>
</reference>